<dbReference type="PANTHER" id="PTHR48007">
    <property type="entry name" value="LEUCINE-RICH REPEAT RECEPTOR-LIKE PROTEIN KINASE PXC1"/>
    <property type="match status" value="1"/>
</dbReference>
<dbReference type="AlphaFoldDB" id="A0AAU9LRQ7"/>
<evidence type="ECO:0000313" key="2">
    <source>
        <dbReference type="EMBL" id="CAH1417037.1"/>
    </source>
</evidence>
<dbReference type="Gene3D" id="1.10.510.10">
    <property type="entry name" value="Transferase(Phosphotransferase) domain 1"/>
    <property type="match status" value="1"/>
</dbReference>
<dbReference type="Proteomes" id="UP001157418">
    <property type="component" value="Unassembled WGS sequence"/>
</dbReference>
<dbReference type="PROSITE" id="PS50011">
    <property type="entry name" value="PROTEIN_KINASE_DOM"/>
    <property type="match status" value="1"/>
</dbReference>
<evidence type="ECO:0000259" key="1">
    <source>
        <dbReference type="PROSITE" id="PS50011"/>
    </source>
</evidence>
<evidence type="ECO:0000313" key="3">
    <source>
        <dbReference type="Proteomes" id="UP001157418"/>
    </source>
</evidence>
<dbReference type="SUPFAM" id="SSF56112">
    <property type="entry name" value="Protein kinase-like (PK-like)"/>
    <property type="match status" value="1"/>
</dbReference>
<keyword evidence="3" id="KW-1185">Reference proteome</keyword>
<accession>A0AAU9LRQ7</accession>
<gene>
    <name evidence="2" type="ORF">LVIROSA_LOCUS4756</name>
</gene>
<dbReference type="Pfam" id="PF00069">
    <property type="entry name" value="Pkinase"/>
    <property type="match status" value="1"/>
</dbReference>
<dbReference type="InterPro" id="IPR046959">
    <property type="entry name" value="PRK1-6/SRF4-like"/>
</dbReference>
<dbReference type="InterPro" id="IPR000719">
    <property type="entry name" value="Prot_kinase_dom"/>
</dbReference>
<dbReference type="Gene3D" id="3.30.200.20">
    <property type="entry name" value="Phosphorylase Kinase, domain 1"/>
    <property type="match status" value="1"/>
</dbReference>
<organism evidence="2 3">
    <name type="scientific">Lactuca virosa</name>
    <dbReference type="NCBI Taxonomy" id="75947"/>
    <lineage>
        <taxon>Eukaryota</taxon>
        <taxon>Viridiplantae</taxon>
        <taxon>Streptophyta</taxon>
        <taxon>Embryophyta</taxon>
        <taxon>Tracheophyta</taxon>
        <taxon>Spermatophyta</taxon>
        <taxon>Magnoliopsida</taxon>
        <taxon>eudicotyledons</taxon>
        <taxon>Gunneridae</taxon>
        <taxon>Pentapetalae</taxon>
        <taxon>asterids</taxon>
        <taxon>campanulids</taxon>
        <taxon>Asterales</taxon>
        <taxon>Asteraceae</taxon>
        <taxon>Cichorioideae</taxon>
        <taxon>Cichorieae</taxon>
        <taxon>Lactucinae</taxon>
        <taxon>Lactuca</taxon>
    </lineage>
</organism>
<comment type="caution">
    <text evidence="2">The sequence shown here is derived from an EMBL/GenBank/DDBJ whole genome shotgun (WGS) entry which is preliminary data.</text>
</comment>
<dbReference type="PANTHER" id="PTHR48007:SF77">
    <property type="entry name" value="PROTEIN KINASE DOMAIN-CONTAINING PROTEIN"/>
    <property type="match status" value="1"/>
</dbReference>
<dbReference type="InterPro" id="IPR011009">
    <property type="entry name" value="Kinase-like_dom_sf"/>
</dbReference>
<proteinExistence type="predicted"/>
<dbReference type="EMBL" id="CAKMRJ010000002">
    <property type="protein sequence ID" value="CAH1417037.1"/>
    <property type="molecule type" value="Genomic_DNA"/>
</dbReference>
<reference evidence="2 3" key="1">
    <citation type="submission" date="2022-01" db="EMBL/GenBank/DDBJ databases">
        <authorList>
            <person name="Xiong W."/>
            <person name="Schranz E."/>
        </authorList>
    </citation>
    <scope>NUCLEOTIDE SEQUENCE [LARGE SCALE GENOMIC DNA]</scope>
</reference>
<dbReference type="GO" id="GO:0004672">
    <property type="term" value="F:protein kinase activity"/>
    <property type="evidence" value="ECO:0007669"/>
    <property type="project" value="InterPro"/>
</dbReference>
<protein>
    <recommendedName>
        <fullName evidence="1">Protein kinase domain-containing protein</fullName>
    </recommendedName>
</protein>
<dbReference type="GO" id="GO:0005524">
    <property type="term" value="F:ATP binding"/>
    <property type="evidence" value="ECO:0007669"/>
    <property type="project" value="InterPro"/>
</dbReference>
<name>A0AAU9LRQ7_9ASTR</name>
<feature type="domain" description="Protein kinase" evidence="1">
    <location>
        <begin position="26"/>
        <end position="287"/>
    </location>
</feature>
<sequence length="304" mass="34964">MADDRENNLEFVQENNKTYNLHDLLSSDAMLIGKGNLGNTYKVFLKIGEVVVVKRLRGQFVYGISKENLQELGEVSHENLLPFKAYMFSKHEHLLVYDYMPFGSLYSLLHGGKGNMVLDWETRMKVAYGVARGIEHIHGRGRGVCHGNIRSSNVFLNESYVAQISEFGISQLFSKVGLSSEYSAPEVVKRANQQRDVYSFGVLVLELCTGKDLVREEEGFSLAKWVRLMFQEKEMIDVFDERLRVYKKEKIRVQMVQMLELAICCTFENPKKRPLISVVVKRIDEVLCLRTYCSQKSRNVLNLN</sequence>